<proteinExistence type="predicted"/>
<dbReference type="EMBL" id="CP002545">
    <property type="protein sequence ID" value="ADY51043.1"/>
    <property type="molecule type" value="Genomic_DNA"/>
</dbReference>
<accession>F0S5X2</accession>
<evidence type="ECO:0000256" key="2">
    <source>
        <dbReference type="ARBA" id="ARBA00023180"/>
    </source>
</evidence>
<dbReference type="HOGENOM" id="CLU_016764_2_0_10"/>
<dbReference type="PROSITE" id="PS51257">
    <property type="entry name" value="PROKAR_LIPOPROTEIN"/>
    <property type="match status" value="1"/>
</dbReference>
<evidence type="ECO:0000313" key="4">
    <source>
        <dbReference type="Proteomes" id="UP000000310"/>
    </source>
</evidence>
<dbReference type="InterPro" id="IPR012334">
    <property type="entry name" value="Pectin_lyas_fold"/>
</dbReference>
<name>F0S5X2_PSESL</name>
<dbReference type="InterPro" id="IPR052063">
    <property type="entry name" value="Polysaccharide_Lyase_1"/>
</dbReference>
<dbReference type="PANTHER" id="PTHR42970:SF1">
    <property type="entry name" value="PECTATE LYASE C-RELATED"/>
    <property type="match status" value="1"/>
</dbReference>
<protein>
    <recommendedName>
        <fullName evidence="5">Pectate lyase</fullName>
    </recommendedName>
</protein>
<evidence type="ECO:0000313" key="3">
    <source>
        <dbReference type="EMBL" id="ADY51043.1"/>
    </source>
</evidence>
<dbReference type="InterPro" id="IPR011050">
    <property type="entry name" value="Pectin_lyase_fold/virulence"/>
</dbReference>
<sequence>MKKNYFGFWNSNKKMSLKKHSISVLAIMILASVACKKGNSGSKPGDKDNPSSPVPVEETALAFPGAEGFGQNVTGGRGGKVIKVTNLNDSGMGSLRAAITASGKRIIVFDISGTIDLKSQLTIRNPDITIAGQTAPGDGITIKGYPVSVATNNVILRYLRFRMGDENGVEGDAVGGFEVKDIIVDHCSVSWSTDECASFYNNDNFTMQWCIVSESLRISAHAKGAHGYGAIWGGKYASFHHNLLAHHDSRVPRYGERAGSIYALTDLVDVRNNVFYNWGGNSSYGGEGMNINIINNYYKPGPATQNKVLDRIFSIDKNKYSDQPVYDKWGKFYIAGNVIDGRANPTNDNWTYGVYNQFHSSYGTVSEADKIAMRMKEPHPTSNNVKTQTAELAYQKVLDFAGASLKRDAVDIRILGDVKNKTFYKNGSSGDQYSVKGIIDKASDVDGWPFLSTQPAPVDSDNDGMPDDWEIANKLDPKKANANGRDLSTGYDNIEVYMNSLVKDITTSQLK</sequence>
<dbReference type="STRING" id="762903.Pedsa_0461"/>
<evidence type="ECO:0000256" key="1">
    <source>
        <dbReference type="ARBA" id="ARBA00022723"/>
    </source>
</evidence>
<dbReference type="SUPFAM" id="SSF51126">
    <property type="entry name" value="Pectin lyase-like"/>
    <property type="match status" value="1"/>
</dbReference>
<keyword evidence="4" id="KW-1185">Reference proteome</keyword>
<dbReference type="Proteomes" id="UP000000310">
    <property type="component" value="Chromosome"/>
</dbReference>
<dbReference type="KEGG" id="psn:Pedsa_0461"/>
<dbReference type="GO" id="GO:0046872">
    <property type="term" value="F:metal ion binding"/>
    <property type="evidence" value="ECO:0007669"/>
    <property type="project" value="UniProtKB-KW"/>
</dbReference>
<keyword evidence="1" id="KW-0479">Metal-binding</keyword>
<dbReference type="eggNOG" id="COG3866">
    <property type="taxonomic scope" value="Bacteria"/>
</dbReference>
<organism evidence="3 4">
    <name type="scientific">Pseudopedobacter saltans (strain ATCC 51119 / DSM 12145 / JCM 21818 / CCUG 39354 / LMG 10337 / NBRC 100064 / NCIMB 13643)</name>
    <name type="common">Pedobacter saltans</name>
    <dbReference type="NCBI Taxonomy" id="762903"/>
    <lineage>
        <taxon>Bacteria</taxon>
        <taxon>Pseudomonadati</taxon>
        <taxon>Bacteroidota</taxon>
        <taxon>Sphingobacteriia</taxon>
        <taxon>Sphingobacteriales</taxon>
        <taxon>Sphingobacteriaceae</taxon>
        <taxon>Pseudopedobacter</taxon>
    </lineage>
</organism>
<reference evidence="4" key="2">
    <citation type="submission" date="2011-02" db="EMBL/GenBank/DDBJ databases">
        <title>The complete genome of Pedobacter saltans DSM 12145.</title>
        <authorList>
            <consortium name="US DOE Joint Genome Institute (JGI-PGF)"/>
            <person name="Lucas S."/>
            <person name="Copeland A."/>
            <person name="Lapidus A."/>
            <person name="Bruce D."/>
            <person name="Goodwin L."/>
            <person name="Pitluck S."/>
            <person name="Kyrpides N."/>
            <person name="Mavromatis K."/>
            <person name="Pagani I."/>
            <person name="Ivanova N."/>
            <person name="Ovchinnikova G."/>
            <person name="Lu M."/>
            <person name="Detter J.C."/>
            <person name="Han C."/>
            <person name="Land M."/>
            <person name="Hauser L."/>
            <person name="Markowitz V."/>
            <person name="Cheng J.-F."/>
            <person name="Hugenholtz P."/>
            <person name="Woyke T."/>
            <person name="Wu D."/>
            <person name="Tindall B."/>
            <person name="Pomrenke H.G."/>
            <person name="Brambilla E."/>
            <person name="Klenk H.-P."/>
            <person name="Eisen J.A."/>
        </authorList>
    </citation>
    <scope>NUCLEOTIDE SEQUENCE [LARGE SCALE GENOMIC DNA]</scope>
    <source>
        <strain evidence="4">ATCC 51119 / DSM 12145 / JCM 21818 / LMG 10337 / NBRC 100064 / NCIMB 13643</strain>
    </source>
</reference>
<dbReference type="Gene3D" id="2.160.20.10">
    <property type="entry name" value="Single-stranded right-handed beta-helix, Pectin lyase-like"/>
    <property type="match status" value="1"/>
</dbReference>
<gene>
    <name evidence="3" type="ordered locus">Pedsa_0461</name>
</gene>
<reference evidence="3 4" key="1">
    <citation type="journal article" date="2011" name="Stand. Genomic Sci.">
        <title>Complete genome sequence of the gliding, heparinolytic Pedobacter saltans type strain (113).</title>
        <authorList>
            <person name="Liolios K."/>
            <person name="Sikorski J."/>
            <person name="Lu M."/>
            <person name="Nolan M."/>
            <person name="Lapidus A."/>
            <person name="Lucas S."/>
            <person name="Hammon N."/>
            <person name="Deshpande S."/>
            <person name="Cheng J.F."/>
            <person name="Tapia R."/>
            <person name="Han C."/>
            <person name="Goodwin L."/>
            <person name="Pitluck S."/>
            <person name="Huntemann M."/>
            <person name="Ivanova N."/>
            <person name="Pagani I."/>
            <person name="Mavromatis K."/>
            <person name="Ovchinikova G."/>
            <person name="Pati A."/>
            <person name="Chen A."/>
            <person name="Palaniappan K."/>
            <person name="Land M."/>
            <person name="Hauser L."/>
            <person name="Brambilla E.M."/>
            <person name="Kotsyurbenko O."/>
            <person name="Rohde M."/>
            <person name="Tindall B.J."/>
            <person name="Abt B."/>
            <person name="Goker M."/>
            <person name="Detter J.C."/>
            <person name="Woyke T."/>
            <person name="Bristow J."/>
            <person name="Eisen J.A."/>
            <person name="Markowitz V."/>
            <person name="Hugenholtz P."/>
            <person name="Klenk H.P."/>
            <person name="Kyrpides N.C."/>
        </authorList>
    </citation>
    <scope>NUCLEOTIDE SEQUENCE [LARGE SCALE GENOMIC DNA]</scope>
    <source>
        <strain evidence="4">ATCC 51119 / DSM 12145 / JCM 21818 / LMG 10337 / NBRC 100064 / NCIMB 13643</strain>
    </source>
</reference>
<dbReference type="AlphaFoldDB" id="F0S5X2"/>
<dbReference type="PANTHER" id="PTHR42970">
    <property type="entry name" value="PECTATE LYASE C-RELATED"/>
    <property type="match status" value="1"/>
</dbReference>
<keyword evidence="2" id="KW-0325">Glycoprotein</keyword>
<evidence type="ECO:0008006" key="5">
    <source>
        <dbReference type="Google" id="ProtNLM"/>
    </source>
</evidence>